<comment type="caution">
    <text evidence="10">The sequence shown here is derived from an EMBL/GenBank/DDBJ whole genome shotgun (WGS) entry which is preliminary data.</text>
</comment>
<comment type="similarity">
    <text evidence="2 8">Belongs to the diaminopimelate epimerase family.</text>
</comment>
<dbReference type="Gene3D" id="3.10.310.10">
    <property type="entry name" value="Diaminopimelate Epimerase, Chain A, domain 1"/>
    <property type="match status" value="2"/>
</dbReference>
<dbReference type="EC" id="5.1.1.7" evidence="3 8"/>
<dbReference type="RefSeq" id="WP_026815296.1">
    <property type="nucleotide sequence ID" value="NZ_BMWP01000023.1"/>
</dbReference>
<comment type="subcellular location">
    <subcellularLocation>
        <location evidence="8">Cytoplasm</location>
    </subcellularLocation>
</comment>
<feature type="active site" description="Proton acceptor" evidence="8">
    <location>
        <position position="197"/>
    </location>
</feature>
<keyword evidence="5 8" id="KW-0457">Lysine biosynthesis</keyword>
<comment type="pathway">
    <text evidence="1 8">Amino-acid biosynthesis; L-lysine biosynthesis via DAP pathway; DL-2,6-diaminopimelate from LL-2,6-diaminopimelate: step 1/1.</text>
</comment>
<evidence type="ECO:0000256" key="4">
    <source>
        <dbReference type="ARBA" id="ARBA00022605"/>
    </source>
</evidence>
<dbReference type="AlphaFoldDB" id="A0A918J1W1"/>
<organism evidence="10 11">
    <name type="scientific">Arenibacter certesii</name>
    <dbReference type="NCBI Taxonomy" id="228955"/>
    <lineage>
        <taxon>Bacteria</taxon>
        <taxon>Pseudomonadati</taxon>
        <taxon>Bacteroidota</taxon>
        <taxon>Flavobacteriia</taxon>
        <taxon>Flavobacteriales</taxon>
        <taxon>Flavobacteriaceae</taxon>
        <taxon>Arenibacter</taxon>
    </lineage>
</organism>
<name>A0A918J1W1_9FLAO</name>
<comment type="subunit">
    <text evidence="8">Homodimer.</text>
</comment>
<evidence type="ECO:0000256" key="3">
    <source>
        <dbReference type="ARBA" id="ARBA00013080"/>
    </source>
</evidence>
<dbReference type="GO" id="GO:0005829">
    <property type="term" value="C:cytosol"/>
    <property type="evidence" value="ECO:0007669"/>
    <property type="project" value="TreeGrafter"/>
</dbReference>
<proteinExistence type="inferred from homology"/>
<dbReference type="SUPFAM" id="SSF54506">
    <property type="entry name" value="Diaminopimelate epimerase-like"/>
    <property type="match status" value="2"/>
</dbReference>
<sequence length="262" mass="29112">MFLSFYKYQGTGNDFVVIDNREKIFPSDVNQLVSFLCDRKFGIGADGLILLEKDDVTDFKMVYYNSDGNQSTMCGNGGRCIVAFAKHLKLITKETTFIAVDGFHKAKIEGDIVSLQMQDVNHLTEKPNSLYLNTGSPHHVQLVNRVKDFDVRKEGERLRYGVYGKEGSNINFVEKVAKDSFYVRTYERGVENETLSCGTGVTAVALAMHHSGQASSNSVAITTPGGQLEVSFIKDINKEGYSEIWLTGAAQLVYKGEIYVDA</sequence>
<feature type="binding site" evidence="8">
    <location>
        <position position="13"/>
    </location>
    <ligand>
        <name>substrate</name>
    </ligand>
</feature>
<feature type="site" description="Could be important to modulate the pK values of the two catalytic cysteine residues" evidence="8">
    <location>
        <position position="187"/>
    </location>
</feature>
<keyword evidence="8" id="KW-0963">Cytoplasm</keyword>
<dbReference type="PANTHER" id="PTHR31689">
    <property type="entry name" value="DIAMINOPIMELATE EPIMERASE, CHLOROPLASTIC"/>
    <property type="match status" value="1"/>
</dbReference>
<dbReference type="Proteomes" id="UP000634668">
    <property type="component" value="Unassembled WGS sequence"/>
</dbReference>
<gene>
    <name evidence="8 10" type="primary">dapF</name>
    <name evidence="10" type="ORF">GCM10007383_29390</name>
</gene>
<keyword evidence="11" id="KW-1185">Reference proteome</keyword>
<evidence type="ECO:0000256" key="9">
    <source>
        <dbReference type="PROSITE-ProRule" id="PRU10125"/>
    </source>
</evidence>
<comment type="function">
    <text evidence="8">Catalyzes the stereoinversion of LL-2,6-diaminopimelate (L,L-DAP) to meso-diaminopimelate (meso-DAP), a precursor of L-lysine and an essential component of the bacterial peptidoglycan.</text>
</comment>
<evidence type="ECO:0000256" key="5">
    <source>
        <dbReference type="ARBA" id="ARBA00023154"/>
    </source>
</evidence>
<feature type="binding site" evidence="8">
    <location>
        <begin position="187"/>
        <end position="188"/>
    </location>
    <ligand>
        <name>substrate</name>
    </ligand>
</feature>
<accession>A0A918J1W1</accession>
<evidence type="ECO:0000256" key="7">
    <source>
        <dbReference type="ARBA" id="ARBA00051712"/>
    </source>
</evidence>
<dbReference type="InterPro" id="IPR018510">
    <property type="entry name" value="DAP_epimerase_AS"/>
</dbReference>
<comment type="caution">
    <text evidence="8">Lacks conserved residue(s) required for the propagation of feature annotation.</text>
</comment>
<dbReference type="PANTHER" id="PTHR31689:SF0">
    <property type="entry name" value="DIAMINOPIMELATE EPIMERASE"/>
    <property type="match status" value="1"/>
</dbReference>
<comment type="catalytic activity">
    <reaction evidence="7 8">
        <text>(2S,6S)-2,6-diaminopimelate = meso-2,6-diaminopimelate</text>
        <dbReference type="Rhea" id="RHEA:15393"/>
        <dbReference type="ChEBI" id="CHEBI:57609"/>
        <dbReference type="ChEBI" id="CHEBI:57791"/>
        <dbReference type="EC" id="5.1.1.7"/>
    </reaction>
</comment>
<evidence type="ECO:0000313" key="11">
    <source>
        <dbReference type="Proteomes" id="UP000634668"/>
    </source>
</evidence>
<feature type="binding site" evidence="8">
    <location>
        <position position="169"/>
    </location>
    <ligand>
        <name>substrate</name>
    </ligand>
</feature>
<feature type="binding site" evidence="8">
    <location>
        <begin position="198"/>
        <end position="199"/>
    </location>
    <ligand>
        <name>substrate</name>
    </ligand>
</feature>
<evidence type="ECO:0000256" key="1">
    <source>
        <dbReference type="ARBA" id="ARBA00005196"/>
    </source>
</evidence>
<reference evidence="10" key="2">
    <citation type="submission" date="2020-09" db="EMBL/GenBank/DDBJ databases">
        <authorList>
            <person name="Sun Q."/>
            <person name="Kim S."/>
        </authorList>
    </citation>
    <scope>NUCLEOTIDE SEQUENCE</scope>
    <source>
        <strain evidence="10">KCTC 12113</strain>
    </source>
</reference>
<reference evidence="10" key="1">
    <citation type="journal article" date="2014" name="Int. J. Syst. Evol. Microbiol.">
        <title>Complete genome sequence of Corynebacterium casei LMG S-19264T (=DSM 44701T), isolated from a smear-ripened cheese.</title>
        <authorList>
            <consortium name="US DOE Joint Genome Institute (JGI-PGF)"/>
            <person name="Walter F."/>
            <person name="Albersmeier A."/>
            <person name="Kalinowski J."/>
            <person name="Ruckert C."/>
        </authorList>
    </citation>
    <scope>NUCLEOTIDE SEQUENCE</scope>
    <source>
        <strain evidence="10">KCTC 12113</strain>
    </source>
</reference>
<evidence type="ECO:0000256" key="8">
    <source>
        <dbReference type="HAMAP-Rule" id="MF_00197"/>
    </source>
</evidence>
<feature type="active site" evidence="9">
    <location>
        <position position="74"/>
    </location>
</feature>
<protein>
    <recommendedName>
        <fullName evidence="3 8">Diaminopimelate epimerase</fullName>
        <shortName evidence="8">DAP epimerase</shortName>
        <ecNumber evidence="3 8">5.1.1.7</ecNumber>
    </recommendedName>
    <alternativeName>
        <fullName evidence="8">PLP-independent amino acid racemase</fullName>
    </alternativeName>
</protein>
<dbReference type="InterPro" id="IPR001653">
    <property type="entry name" value="DAP_epimerase_DapF"/>
</dbReference>
<evidence type="ECO:0000313" key="10">
    <source>
        <dbReference type="EMBL" id="GGW42952.1"/>
    </source>
</evidence>
<dbReference type="EMBL" id="BMWP01000023">
    <property type="protein sequence ID" value="GGW42952.1"/>
    <property type="molecule type" value="Genomic_DNA"/>
</dbReference>
<keyword evidence="6 8" id="KW-0413">Isomerase</keyword>
<evidence type="ECO:0000256" key="2">
    <source>
        <dbReference type="ARBA" id="ARBA00010219"/>
    </source>
</evidence>
<dbReference type="PROSITE" id="PS01326">
    <property type="entry name" value="DAP_EPIMERASE"/>
    <property type="match status" value="1"/>
</dbReference>
<dbReference type="HAMAP" id="MF_00197">
    <property type="entry name" value="DAP_epimerase"/>
    <property type="match status" value="1"/>
</dbReference>
<evidence type="ECO:0000256" key="6">
    <source>
        <dbReference type="ARBA" id="ARBA00023235"/>
    </source>
</evidence>
<feature type="active site" description="Proton donor" evidence="8">
    <location>
        <position position="74"/>
    </location>
</feature>
<feature type="binding site" evidence="8">
    <location>
        <position position="65"/>
    </location>
    <ligand>
        <name>substrate</name>
    </ligand>
</feature>
<dbReference type="GO" id="GO:0009089">
    <property type="term" value="P:lysine biosynthetic process via diaminopimelate"/>
    <property type="evidence" value="ECO:0007669"/>
    <property type="project" value="UniProtKB-UniRule"/>
</dbReference>
<dbReference type="NCBIfam" id="TIGR00652">
    <property type="entry name" value="DapF"/>
    <property type="match status" value="1"/>
</dbReference>
<keyword evidence="4 8" id="KW-0028">Amino-acid biosynthesis</keyword>
<dbReference type="Pfam" id="PF01678">
    <property type="entry name" value="DAP_epimerase"/>
    <property type="match status" value="2"/>
</dbReference>
<feature type="site" description="Could be important to modulate the pK values of the two catalytic cysteine residues" evidence="8">
    <location>
        <position position="138"/>
    </location>
</feature>
<feature type="binding site" evidence="8">
    <location>
        <begin position="75"/>
        <end position="76"/>
    </location>
    <ligand>
        <name>substrate</name>
    </ligand>
</feature>
<dbReference type="GO" id="GO:0008837">
    <property type="term" value="F:diaminopimelate epimerase activity"/>
    <property type="evidence" value="ECO:0007669"/>
    <property type="project" value="UniProtKB-UniRule"/>
</dbReference>